<accession>A0A6J7KRE4</accession>
<reference evidence="2" key="1">
    <citation type="submission" date="2020-05" db="EMBL/GenBank/DDBJ databases">
        <authorList>
            <person name="Chiriac C."/>
            <person name="Salcher M."/>
            <person name="Ghai R."/>
            <person name="Kavagutti S V."/>
        </authorList>
    </citation>
    <scope>NUCLEOTIDE SEQUENCE</scope>
</reference>
<dbReference type="InterPro" id="IPR050407">
    <property type="entry name" value="Geranylgeranyl_reductase"/>
</dbReference>
<organism evidence="2">
    <name type="scientific">freshwater metagenome</name>
    <dbReference type="NCBI Taxonomy" id="449393"/>
    <lineage>
        <taxon>unclassified sequences</taxon>
        <taxon>metagenomes</taxon>
        <taxon>ecological metagenomes</taxon>
    </lineage>
</organism>
<gene>
    <name evidence="2" type="ORF">UFOPK3564_03885</name>
</gene>
<name>A0A6J7KRE4_9ZZZZ</name>
<evidence type="ECO:0000313" key="2">
    <source>
        <dbReference type="EMBL" id="CAB4958021.1"/>
    </source>
</evidence>
<dbReference type="EMBL" id="CAFBMK010000434">
    <property type="protein sequence ID" value="CAB4958021.1"/>
    <property type="molecule type" value="Genomic_DNA"/>
</dbReference>
<sequence length="416" mass="44838">MPTRATKRGDDRTPLDLDCDVLICGASFAGLTVARELASSPARPRVVVVDRYEIGERQTSACAVPRPWLELLGLTDAILQEFGSITAHTARDAFEWELPEPFVTFDYGTLCRLLAAQGSFAFETAKVEGRGPAGSSPGAPLTVLTDRGPVRAPLVVDALGWRRVLAPAAEAAIQPPEAYLSRGLEVHPPGRSDELALYLDPRYVPDGYSWSFPAGDEVRVGVGSFDPHHHVKDPTLRLVEDLGREPEGFQGNWIPHRLRPATGDAVFFVGDSAGHCLPLTAEGIRPAFHFGIALGRELRHVVEGRQTREQALRRYASLSAQKDPAYRWLLRLQRLVGGIVPHRRTLTAALRATTPAPVARRAWSAYLGTLPASRWSDGPSDAGPTVGARPADPQGPAVAPEVEVVGAARPVGVPGD</sequence>
<dbReference type="Gene3D" id="3.50.50.60">
    <property type="entry name" value="FAD/NAD(P)-binding domain"/>
    <property type="match status" value="1"/>
</dbReference>
<dbReference type="PANTHER" id="PTHR42685:SF22">
    <property type="entry name" value="CONDITIONED MEDIUM FACTOR RECEPTOR 1"/>
    <property type="match status" value="1"/>
</dbReference>
<dbReference type="InterPro" id="IPR036188">
    <property type="entry name" value="FAD/NAD-bd_sf"/>
</dbReference>
<evidence type="ECO:0000256" key="1">
    <source>
        <dbReference type="SAM" id="MobiDB-lite"/>
    </source>
</evidence>
<dbReference type="SUPFAM" id="SSF51905">
    <property type="entry name" value="FAD/NAD(P)-binding domain"/>
    <property type="match status" value="1"/>
</dbReference>
<dbReference type="PANTHER" id="PTHR42685">
    <property type="entry name" value="GERANYLGERANYL DIPHOSPHATE REDUCTASE"/>
    <property type="match status" value="1"/>
</dbReference>
<protein>
    <submittedName>
        <fullName evidence="2">Unannotated protein</fullName>
    </submittedName>
</protein>
<dbReference type="AlphaFoldDB" id="A0A6J7KRE4"/>
<proteinExistence type="predicted"/>
<feature type="region of interest" description="Disordered" evidence="1">
    <location>
        <begin position="374"/>
        <end position="399"/>
    </location>
</feature>